<dbReference type="PANTHER" id="PTHR43245:SF13">
    <property type="entry name" value="UDP-D-APIOSE_UDP-D-XYLOSE SYNTHASE 2"/>
    <property type="match status" value="1"/>
</dbReference>
<dbReference type="SUPFAM" id="SSF51735">
    <property type="entry name" value="NAD(P)-binding Rossmann-fold domains"/>
    <property type="match status" value="1"/>
</dbReference>
<dbReference type="OrthoDB" id="8205493at2"/>
<gene>
    <name evidence="2" type="ORF">PSJ8397_02055</name>
</gene>
<dbReference type="AlphaFoldDB" id="A0A1Y5SKE5"/>
<sequence length="300" mass="32831">MGYHAVLGADGAIGRATLEAIAAKGLDGKALKRADADAMDADALERVLKDADVVYHCVGLPYNSDLWTTGFPAISQALIAACETTGTRIVYLDNVYLYGPAPLPVPFDETTSRQPPSRKGAARKTAVEILMEAHRAGRVRATVGRAADFYGPGAVNSPFYISFLEHMLRGKRPQVAMPEGPLHTYAYTADIGRALVTLALDDAAYGEEFHLPVGPAVRVSDMAALFNEQLGTSHKVAHVPDVILRGLSLFKPLIREVHEMTYQYKSDYIMSDDKFRQRFPDFVPTSYRDGVAAMIRHFQS</sequence>
<evidence type="ECO:0000259" key="1">
    <source>
        <dbReference type="Pfam" id="PF01370"/>
    </source>
</evidence>
<dbReference type="Gene3D" id="3.40.50.720">
    <property type="entry name" value="NAD(P)-binding Rossmann-like Domain"/>
    <property type="match status" value="1"/>
</dbReference>
<dbReference type="InterPro" id="IPR036291">
    <property type="entry name" value="NAD(P)-bd_dom_sf"/>
</dbReference>
<dbReference type="Proteomes" id="UP000193623">
    <property type="component" value="Unassembled WGS sequence"/>
</dbReference>
<evidence type="ECO:0000313" key="3">
    <source>
        <dbReference type="Proteomes" id="UP000193623"/>
    </source>
</evidence>
<dbReference type="Pfam" id="PF01370">
    <property type="entry name" value="Epimerase"/>
    <property type="match status" value="1"/>
</dbReference>
<proteinExistence type="predicted"/>
<dbReference type="PANTHER" id="PTHR43245">
    <property type="entry name" value="BIFUNCTIONAL POLYMYXIN RESISTANCE PROTEIN ARNA"/>
    <property type="match status" value="1"/>
</dbReference>
<dbReference type="EMBL" id="FWFT01000003">
    <property type="protein sequence ID" value="SLN41109.1"/>
    <property type="molecule type" value="Genomic_DNA"/>
</dbReference>
<dbReference type="RefSeq" id="WP_159453120.1">
    <property type="nucleotide sequence ID" value="NZ_FWFT01000003.1"/>
</dbReference>
<name>A0A1Y5SKE5_9RHOB</name>
<dbReference type="InterPro" id="IPR001509">
    <property type="entry name" value="Epimerase_deHydtase"/>
</dbReference>
<organism evidence="2 3">
    <name type="scientific">Pseudooctadecabacter jejudonensis</name>
    <dbReference type="NCBI Taxonomy" id="1391910"/>
    <lineage>
        <taxon>Bacteria</taxon>
        <taxon>Pseudomonadati</taxon>
        <taxon>Pseudomonadota</taxon>
        <taxon>Alphaproteobacteria</taxon>
        <taxon>Rhodobacterales</taxon>
        <taxon>Paracoccaceae</taxon>
        <taxon>Pseudooctadecabacter</taxon>
    </lineage>
</organism>
<accession>A0A1Y5SKE5</accession>
<keyword evidence="3" id="KW-1185">Reference proteome</keyword>
<reference evidence="2 3" key="1">
    <citation type="submission" date="2017-03" db="EMBL/GenBank/DDBJ databases">
        <authorList>
            <person name="Afonso C.L."/>
            <person name="Miller P.J."/>
            <person name="Scott M.A."/>
            <person name="Spackman E."/>
            <person name="Goraichik I."/>
            <person name="Dimitrov K.M."/>
            <person name="Suarez D.L."/>
            <person name="Swayne D.E."/>
        </authorList>
    </citation>
    <scope>NUCLEOTIDE SEQUENCE [LARGE SCALE GENOMIC DNA]</scope>
    <source>
        <strain evidence="2 3">CECT 8397</strain>
    </source>
</reference>
<evidence type="ECO:0000313" key="2">
    <source>
        <dbReference type="EMBL" id="SLN41109.1"/>
    </source>
</evidence>
<dbReference type="InterPro" id="IPR050177">
    <property type="entry name" value="Lipid_A_modif_metabolic_enz"/>
</dbReference>
<feature type="domain" description="NAD-dependent epimerase/dehydratase" evidence="1">
    <location>
        <begin position="6"/>
        <end position="201"/>
    </location>
</feature>
<protein>
    <submittedName>
        <fullName evidence="2">NAD dependent epimerase/dehydratase family protein</fullName>
    </submittedName>
</protein>